<feature type="domain" description="DNA2/NAM7 helicase-like C-terminal" evidence="2">
    <location>
        <begin position="80"/>
        <end position="138"/>
    </location>
</feature>
<dbReference type="Gene3D" id="3.40.50.300">
    <property type="entry name" value="P-loop containing nucleotide triphosphate hydrolases"/>
    <property type="match status" value="1"/>
</dbReference>
<dbReference type="InterPro" id="IPR047187">
    <property type="entry name" value="SF1_C_Upf1"/>
</dbReference>
<feature type="compositionally biased region" description="Low complexity" evidence="1">
    <location>
        <begin position="8"/>
        <end position="25"/>
    </location>
</feature>
<feature type="region of interest" description="Disordered" evidence="1">
    <location>
        <begin position="1"/>
        <end position="59"/>
    </location>
</feature>
<feature type="compositionally biased region" description="Basic and acidic residues" evidence="1">
    <location>
        <begin position="170"/>
        <end position="185"/>
    </location>
</feature>
<dbReference type="PANTHER" id="PTHR10887:SF495">
    <property type="entry name" value="HELICASE SENATAXIN ISOFORM X1-RELATED"/>
    <property type="match status" value="1"/>
</dbReference>
<proteinExistence type="predicted"/>
<feature type="compositionally biased region" description="Acidic residues" evidence="1">
    <location>
        <begin position="26"/>
        <end position="53"/>
    </location>
</feature>
<organism evidence="3 4">
    <name type="scientific">Tetrabaena socialis</name>
    <dbReference type="NCBI Taxonomy" id="47790"/>
    <lineage>
        <taxon>Eukaryota</taxon>
        <taxon>Viridiplantae</taxon>
        <taxon>Chlorophyta</taxon>
        <taxon>core chlorophytes</taxon>
        <taxon>Chlorophyceae</taxon>
        <taxon>CS clade</taxon>
        <taxon>Chlamydomonadales</taxon>
        <taxon>Tetrabaenaceae</taxon>
        <taxon>Tetrabaena</taxon>
    </lineage>
</organism>
<accession>A0A2J7ZRA0</accession>
<dbReference type="SUPFAM" id="SSF52540">
    <property type="entry name" value="P-loop containing nucleoside triphosphate hydrolases"/>
    <property type="match status" value="1"/>
</dbReference>
<gene>
    <name evidence="3" type="ORF">TSOC_011216</name>
</gene>
<dbReference type="OrthoDB" id="6513042at2759"/>
<dbReference type="InterPro" id="IPR027417">
    <property type="entry name" value="P-loop_NTPase"/>
</dbReference>
<dbReference type="AlphaFoldDB" id="A0A2J7ZRA0"/>
<dbReference type="InterPro" id="IPR045055">
    <property type="entry name" value="DNA2/NAM7-like"/>
</dbReference>
<evidence type="ECO:0000313" key="3">
    <source>
        <dbReference type="EMBL" id="PNH02770.1"/>
    </source>
</evidence>
<comment type="caution">
    <text evidence="3">The sequence shown here is derived from an EMBL/GenBank/DDBJ whole genome shotgun (WGS) entry which is preliminary data.</text>
</comment>
<keyword evidence="4" id="KW-1185">Reference proteome</keyword>
<reference evidence="3 4" key="1">
    <citation type="journal article" date="2017" name="Mol. Biol. Evol.">
        <title>The 4-celled Tetrabaena socialis nuclear genome reveals the essential components for genetic control of cell number at the origin of multicellularity in the volvocine lineage.</title>
        <authorList>
            <person name="Featherston J."/>
            <person name="Arakaki Y."/>
            <person name="Hanschen E.R."/>
            <person name="Ferris P.J."/>
            <person name="Michod R.E."/>
            <person name="Olson B.J.S.C."/>
            <person name="Nozaki H."/>
            <person name="Durand P.M."/>
        </authorList>
    </citation>
    <scope>NUCLEOTIDE SEQUENCE [LARGE SCALE GENOMIC DNA]</scope>
    <source>
        <strain evidence="3 4">NIES-571</strain>
    </source>
</reference>
<evidence type="ECO:0000259" key="2">
    <source>
        <dbReference type="Pfam" id="PF13087"/>
    </source>
</evidence>
<dbReference type="EMBL" id="PGGS01000598">
    <property type="protein sequence ID" value="PNH02770.1"/>
    <property type="molecule type" value="Genomic_DNA"/>
</dbReference>
<dbReference type="InterPro" id="IPR041679">
    <property type="entry name" value="DNA2/NAM7-like_C"/>
</dbReference>
<evidence type="ECO:0000313" key="4">
    <source>
        <dbReference type="Proteomes" id="UP000236333"/>
    </source>
</evidence>
<evidence type="ECO:0000256" key="1">
    <source>
        <dbReference type="SAM" id="MobiDB-lite"/>
    </source>
</evidence>
<name>A0A2J7ZRA0_9CHLO</name>
<dbReference type="Proteomes" id="UP000236333">
    <property type="component" value="Unassembled WGS sequence"/>
</dbReference>
<dbReference type="CDD" id="cd18808">
    <property type="entry name" value="SF1_C_Upf1"/>
    <property type="match status" value="1"/>
</dbReference>
<protein>
    <submittedName>
        <fullName evidence="3">NFX1-type zinc finger-containing protein 1</fullName>
    </submittedName>
</protein>
<dbReference type="Pfam" id="PF13087">
    <property type="entry name" value="AAA_12"/>
    <property type="match status" value="1"/>
</dbReference>
<sequence>MASPALRGELGPGEAAGAAEVGAAMEDGEEEEEEEEEKQAEAEADEEEEEEEPSFGVARGEKARLRRLEAIVAALPVEQRQLPEIQTVDSYQGREKKIMLVSLVRSNGKGLIGFMKDPRRMCVALSRAQAQLYIFGDQRTLRRKPRRAAVPEAVAQKQHAPGPPRSMSLSKKDEESAKRFDALLS</sequence>
<feature type="region of interest" description="Disordered" evidence="1">
    <location>
        <begin position="143"/>
        <end position="185"/>
    </location>
</feature>
<dbReference type="PANTHER" id="PTHR10887">
    <property type="entry name" value="DNA2/NAM7 HELICASE FAMILY"/>
    <property type="match status" value="1"/>
</dbReference>